<dbReference type="InterPro" id="IPR013378">
    <property type="entry name" value="InlB-like_B-rpt"/>
</dbReference>
<dbReference type="EMBL" id="SNYS01000006">
    <property type="protein sequence ID" value="TDQ70210.1"/>
    <property type="molecule type" value="Genomic_DNA"/>
</dbReference>
<evidence type="ECO:0000256" key="1">
    <source>
        <dbReference type="ARBA" id="ARBA00004196"/>
    </source>
</evidence>
<dbReference type="OrthoDB" id="370705at2157"/>
<dbReference type="InterPro" id="IPR026371">
    <property type="entry name" value="PGF_CTERM"/>
</dbReference>
<gene>
    <name evidence="5" type="ORF">C7391_0550</name>
</gene>
<feature type="domain" description="PGF-CTERM archaeal protein-sorting signal" evidence="4">
    <location>
        <begin position="120"/>
        <end position="142"/>
    </location>
</feature>
<dbReference type="Gene3D" id="2.60.40.4270">
    <property type="entry name" value="Listeria-Bacteroides repeat domain"/>
    <property type="match status" value="1"/>
</dbReference>
<comment type="subcellular location">
    <subcellularLocation>
        <location evidence="1">Cell envelope</location>
    </subcellularLocation>
</comment>
<dbReference type="Pfam" id="PF18204">
    <property type="entry name" value="PGF-CTERM"/>
    <property type="match status" value="1"/>
</dbReference>
<dbReference type="Pfam" id="PF09479">
    <property type="entry name" value="Flg_new"/>
    <property type="match status" value="1"/>
</dbReference>
<evidence type="ECO:0000256" key="3">
    <source>
        <dbReference type="SAM" id="Phobius"/>
    </source>
</evidence>
<evidence type="ECO:0000313" key="5">
    <source>
        <dbReference type="EMBL" id="TDQ70210.1"/>
    </source>
</evidence>
<evidence type="ECO:0000259" key="4">
    <source>
        <dbReference type="Pfam" id="PF18204"/>
    </source>
</evidence>
<keyword evidence="2" id="KW-0732">Signal</keyword>
<keyword evidence="3" id="KW-1133">Transmembrane helix</keyword>
<dbReference type="AlphaFoldDB" id="A0A484F5Q1"/>
<keyword evidence="3" id="KW-0812">Transmembrane</keyword>
<accession>A0A484F5Q1</accession>
<dbReference type="NCBIfam" id="TIGR04126">
    <property type="entry name" value="PGF_CTERM"/>
    <property type="match status" value="1"/>
</dbReference>
<dbReference type="GO" id="GO:0030115">
    <property type="term" value="C:S-layer"/>
    <property type="evidence" value="ECO:0007669"/>
    <property type="project" value="UniProtKB-SubCell"/>
</dbReference>
<name>A0A484F5Q1_9EURY</name>
<dbReference type="Proteomes" id="UP000294855">
    <property type="component" value="Unassembled WGS sequence"/>
</dbReference>
<keyword evidence="3" id="KW-0472">Membrane</keyword>
<organism evidence="5 6">
    <name type="scientific">Methanimicrococcus blatticola</name>
    <dbReference type="NCBI Taxonomy" id="91560"/>
    <lineage>
        <taxon>Archaea</taxon>
        <taxon>Methanobacteriati</taxon>
        <taxon>Methanobacteriota</taxon>
        <taxon>Stenosarchaea group</taxon>
        <taxon>Methanomicrobia</taxon>
        <taxon>Methanosarcinales</taxon>
        <taxon>Methanosarcinaceae</taxon>
        <taxon>Methanimicrococcus</taxon>
    </lineage>
</organism>
<protein>
    <submittedName>
        <fullName evidence="5">Putative repeat protein (TIGR02543 family)/PGF-CTERM protein</fullName>
    </submittedName>
</protein>
<proteinExistence type="predicted"/>
<sequence length="145" mass="16089">MVTKQTKIRTLSALSIALLMTLTFTGVAVAADNFLVIFMSDEDTVYLNKPVARYARVSEPEPPVKDGYSFGGWYTDSECTEKFDFDTRIPSKTTLYAKWIPVSYDDKVYLGADNPPSFKIPGFGAAFGIAAVLGAVFIFGRRKKY</sequence>
<evidence type="ECO:0000256" key="2">
    <source>
        <dbReference type="ARBA" id="ARBA00022729"/>
    </source>
</evidence>
<dbReference type="InterPro" id="IPR042229">
    <property type="entry name" value="Listeria/Bacterioides_rpt_sf"/>
</dbReference>
<dbReference type="NCBIfam" id="TIGR02543">
    <property type="entry name" value="List_Bact_rpt"/>
    <property type="match status" value="1"/>
</dbReference>
<feature type="transmembrane region" description="Helical" evidence="3">
    <location>
        <begin position="120"/>
        <end position="140"/>
    </location>
</feature>
<comment type="caution">
    <text evidence="5">The sequence shown here is derived from an EMBL/GenBank/DDBJ whole genome shotgun (WGS) entry which is preliminary data.</text>
</comment>
<evidence type="ECO:0000313" key="6">
    <source>
        <dbReference type="Proteomes" id="UP000294855"/>
    </source>
</evidence>
<keyword evidence="6" id="KW-1185">Reference proteome</keyword>
<dbReference type="GO" id="GO:0005886">
    <property type="term" value="C:plasma membrane"/>
    <property type="evidence" value="ECO:0007669"/>
    <property type="project" value="UniProtKB-SubCell"/>
</dbReference>
<reference evidence="5 6" key="1">
    <citation type="submission" date="2019-03" db="EMBL/GenBank/DDBJ databases">
        <title>Genomic Encyclopedia of Type Strains, Phase IV (KMG-IV): sequencing the most valuable type-strain genomes for metagenomic binning, comparative biology and taxonomic classification.</title>
        <authorList>
            <person name="Goeker M."/>
        </authorList>
    </citation>
    <scope>NUCLEOTIDE SEQUENCE [LARGE SCALE GENOMIC DNA]</scope>
    <source>
        <strain evidence="5 6">DSM 13328</strain>
    </source>
</reference>
<dbReference type="RefSeq" id="WP_133517019.1">
    <property type="nucleotide sequence ID" value="NZ_JAHDUW010000006.1"/>
</dbReference>